<evidence type="ECO:0000313" key="2">
    <source>
        <dbReference type="Proteomes" id="UP000325811"/>
    </source>
</evidence>
<gene>
    <name evidence="1" type="ORF">PDMSB3_0555</name>
</gene>
<dbReference type="KEGG" id="pdio:PDMSB3_0555"/>
<accession>A0A5Q4Z5S2</accession>
<reference evidence="1 2" key="1">
    <citation type="submission" date="2019-08" db="EMBL/GenBank/DDBJ databases">
        <authorList>
            <person name="Herpell B J."/>
        </authorList>
    </citation>
    <scope>NUCLEOTIDE SEQUENCE [LARGE SCALE GENOMIC DNA]</scope>
    <source>
        <strain evidence="2">Msb3</strain>
    </source>
</reference>
<dbReference type="AlphaFoldDB" id="A0A5Q4Z5S2"/>
<dbReference type="RefSeq" id="WP_007179281.1">
    <property type="nucleotide sequence ID" value="NZ_LR699553.1"/>
</dbReference>
<proteinExistence type="predicted"/>
<keyword evidence="2" id="KW-1185">Reference proteome</keyword>
<dbReference type="EMBL" id="LR699553">
    <property type="protein sequence ID" value="VVD27017.1"/>
    <property type="molecule type" value="Genomic_DNA"/>
</dbReference>
<evidence type="ECO:0000313" key="1">
    <source>
        <dbReference type="EMBL" id="VVD27017.1"/>
    </source>
</evidence>
<name>A0A5Q4Z5S2_9BURK</name>
<sequence length="45" mass="4560">MTQSNPQQVQALAAQPAAASGGFAMSMLSVRTVALSLLVDRALSA</sequence>
<dbReference type="Proteomes" id="UP000325811">
    <property type="component" value="Chromosome I"/>
</dbReference>
<organism evidence="1 2">
    <name type="scientific">Paraburkholderia dioscoreae</name>
    <dbReference type="NCBI Taxonomy" id="2604047"/>
    <lineage>
        <taxon>Bacteria</taxon>
        <taxon>Pseudomonadati</taxon>
        <taxon>Pseudomonadota</taxon>
        <taxon>Betaproteobacteria</taxon>
        <taxon>Burkholderiales</taxon>
        <taxon>Burkholderiaceae</taxon>
        <taxon>Paraburkholderia</taxon>
    </lineage>
</organism>
<protein>
    <submittedName>
        <fullName evidence="1">Uncharacterized protein</fullName>
    </submittedName>
</protein>